<evidence type="ECO:0000256" key="9">
    <source>
        <dbReference type="ARBA" id="ARBA00023004"/>
    </source>
</evidence>
<dbReference type="GO" id="GO:0016020">
    <property type="term" value="C:membrane"/>
    <property type="evidence" value="ECO:0007669"/>
    <property type="project" value="UniProtKB-SubCell"/>
</dbReference>
<dbReference type="InterPro" id="IPR001128">
    <property type="entry name" value="Cyt_P450"/>
</dbReference>
<dbReference type="InterPro" id="IPR052306">
    <property type="entry name" value="CYP450_71D"/>
</dbReference>
<evidence type="ECO:0000256" key="5">
    <source>
        <dbReference type="ARBA" id="ARBA00022723"/>
    </source>
</evidence>
<comment type="cofactor">
    <cofactor evidence="12">
        <name>heme</name>
        <dbReference type="ChEBI" id="CHEBI:30413"/>
    </cofactor>
</comment>
<keyword evidence="10 13" id="KW-0503">Monooxygenase</keyword>
<name>A0ABD1Q874_9LAMI</name>
<evidence type="ECO:0000256" key="12">
    <source>
        <dbReference type="PIRSR" id="PIRSR602401-1"/>
    </source>
</evidence>
<comment type="similarity">
    <text evidence="2 13">Belongs to the cytochrome P450 family.</text>
</comment>
<evidence type="ECO:0000256" key="6">
    <source>
        <dbReference type="ARBA" id="ARBA00022968"/>
    </source>
</evidence>
<proteinExistence type="inferred from homology"/>
<evidence type="ECO:0000256" key="7">
    <source>
        <dbReference type="ARBA" id="ARBA00022989"/>
    </source>
</evidence>
<dbReference type="PANTHER" id="PTHR47953">
    <property type="entry name" value="OS08G0105600 PROTEIN"/>
    <property type="match status" value="1"/>
</dbReference>
<reference evidence="15" key="1">
    <citation type="submission" date="2024-07" db="EMBL/GenBank/DDBJ databases">
        <title>Two chromosome-level genome assemblies of Korean endemic species Abeliophyllum distichum and Forsythia ovata (Oleaceae).</title>
        <authorList>
            <person name="Jang H."/>
        </authorList>
    </citation>
    <scope>NUCLEOTIDE SEQUENCE [LARGE SCALE GENOMIC DNA]</scope>
</reference>
<gene>
    <name evidence="14" type="ORF">Adt_40550</name>
</gene>
<evidence type="ECO:0000256" key="13">
    <source>
        <dbReference type="RuleBase" id="RU000461"/>
    </source>
</evidence>
<dbReference type="Proteomes" id="UP001604336">
    <property type="component" value="Unassembled WGS sequence"/>
</dbReference>
<keyword evidence="9 12" id="KW-0408">Iron</keyword>
<dbReference type="InterPro" id="IPR036396">
    <property type="entry name" value="Cyt_P450_sf"/>
</dbReference>
<keyword evidence="5 12" id="KW-0479">Metal-binding</keyword>
<evidence type="ECO:0000256" key="1">
    <source>
        <dbReference type="ARBA" id="ARBA00004606"/>
    </source>
</evidence>
<sequence>MPKSHFFIHTEIQSAVYSNKSCHSTEIHQIKLYTATNHGHYTEIQTASYIVYSHWKTNKEPDYKPNNPPPLLSCGGRRLSPCCRRNTLHMLLSCGRRCLWKWKWKKASIENINNMGVVLVGRLYVGITKRNGMFEFKKLIKSKAHKNFPPGPKKLPIIGHLHLISSLPYRSYRDLAKTYGPIMQLQLDRPQAIALKIMWYDYIDIAFAPYGNYWRQMRKICIIELLSPKNVRSFGSIRNDEVSSLIKYIRSSLGQPINLNEKITSLTSSITCRAAFGKVCKDSGTFIKLMNKAIELAGGLVIADFFPSSKIVNTLSWSKIRLLMMRRKMDVILDNIFNEHKDSISKRNGEFGNEDLVDVLLRVKESGELDLPINDANIKAIIYDIFSGGTETSSSTINWTMAELIKNPRVMAKAQAEVREIFKGSKIIDENKIRNLKYLKLVIKEALRLHPPLPLVPRCSREEIEISGYTIPVKIQVFINNWAMQRDPKYWSNPENFEPERFEKSSIDFVGGDFQFLPFGSGRRVCPGMTFGLANVELPLAQLLYNFDWKLPNGIEPEDLNMIENPGITSSRKENLYVIATPYELA</sequence>
<dbReference type="PANTHER" id="PTHR47953:SF16">
    <property type="entry name" value="CYTOCHROME P450 71D8"/>
    <property type="match status" value="1"/>
</dbReference>
<dbReference type="PRINTS" id="PR00385">
    <property type="entry name" value="P450"/>
</dbReference>
<keyword evidence="11" id="KW-0472">Membrane</keyword>
<organism evidence="14 15">
    <name type="scientific">Abeliophyllum distichum</name>
    <dbReference type="NCBI Taxonomy" id="126358"/>
    <lineage>
        <taxon>Eukaryota</taxon>
        <taxon>Viridiplantae</taxon>
        <taxon>Streptophyta</taxon>
        <taxon>Embryophyta</taxon>
        <taxon>Tracheophyta</taxon>
        <taxon>Spermatophyta</taxon>
        <taxon>Magnoliopsida</taxon>
        <taxon>eudicotyledons</taxon>
        <taxon>Gunneridae</taxon>
        <taxon>Pentapetalae</taxon>
        <taxon>asterids</taxon>
        <taxon>lamiids</taxon>
        <taxon>Lamiales</taxon>
        <taxon>Oleaceae</taxon>
        <taxon>Forsythieae</taxon>
        <taxon>Abeliophyllum</taxon>
    </lineage>
</organism>
<dbReference type="GO" id="GO:0046872">
    <property type="term" value="F:metal ion binding"/>
    <property type="evidence" value="ECO:0007669"/>
    <property type="project" value="UniProtKB-KW"/>
</dbReference>
<dbReference type="AlphaFoldDB" id="A0ABD1Q874"/>
<evidence type="ECO:0000256" key="10">
    <source>
        <dbReference type="ARBA" id="ARBA00023033"/>
    </source>
</evidence>
<keyword evidence="3 12" id="KW-0349">Heme</keyword>
<evidence type="ECO:0000256" key="11">
    <source>
        <dbReference type="ARBA" id="ARBA00023136"/>
    </source>
</evidence>
<keyword evidence="15" id="KW-1185">Reference proteome</keyword>
<dbReference type="InterPro" id="IPR017972">
    <property type="entry name" value="Cyt_P450_CS"/>
</dbReference>
<comment type="subcellular location">
    <subcellularLocation>
        <location evidence="1">Membrane</location>
        <topology evidence="1">Single-pass type II membrane protein</topology>
    </subcellularLocation>
</comment>
<comment type="caution">
    <text evidence="14">The sequence shown here is derived from an EMBL/GenBank/DDBJ whole genome shotgun (WGS) entry which is preliminary data.</text>
</comment>
<dbReference type="Pfam" id="PF00067">
    <property type="entry name" value="p450"/>
    <property type="match status" value="1"/>
</dbReference>
<evidence type="ECO:0000256" key="3">
    <source>
        <dbReference type="ARBA" id="ARBA00022617"/>
    </source>
</evidence>
<evidence type="ECO:0000313" key="15">
    <source>
        <dbReference type="Proteomes" id="UP001604336"/>
    </source>
</evidence>
<dbReference type="GO" id="GO:0004497">
    <property type="term" value="F:monooxygenase activity"/>
    <property type="evidence" value="ECO:0007669"/>
    <property type="project" value="UniProtKB-KW"/>
</dbReference>
<protein>
    <submittedName>
        <fullName evidence="14">Cytochrome</fullName>
    </submittedName>
</protein>
<keyword evidence="7" id="KW-1133">Transmembrane helix</keyword>
<keyword evidence="8 13" id="KW-0560">Oxidoreductase</keyword>
<dbReference type="PRINTS" id="PR00463">
    <property type="entry name" value="EP450I"/>
</dbReference>
<dbReference type="EMBL" id="JBFOLK010000012">
    <property type="protein sequence ID" value="KAL2472414.1"/>
    <property type="molecule type" value="Genomic_DNA"/>
</dbReference>
<evidence type="ECO:0000256" key="4">
    <source>
        <dbReference type="ARBA" id="ARBA00022692"/>
    </source>
</evidence>
<keyword evidence="6" id="KW-0735">Signal-anchor</keyword>
<accession>A0ABD1Q874</accession>
<dbReference type="PROSITE" id="PS00086">
    <property type="entry name" value="CYTOCHROME_P450"/>
    <property type="match status" value="1"/>
</dbReference>
<keyword evidence="4" id="KW-0812">Transmembrane</keyword>
<dbReference type="Gene3D" id="1.10.630.10">
    <property type="entry name" value="Cytochrome P450"/>
    <property type="match status" value="1"/>
</dbReference>
<dbReference type="InterPro" id="IPR002401">
    <property type="entry name" value="Cyt_P450_E_grp-I"/>
</dbReference>
<dbReference type="CDD" id="cd11072">
    <property type="entry name" value="CYP71-like"/>
    <property type="match status" value="1"/>
</dbReference>
<evidence type="ECO:0000256" key="2">
    <source>
        <dbReference type="ARBA" id="ARBA00010617"/>
    </source>
</evidence>
<evidence type="ECO:0000256" key="8">
    <source>
        <dbReference type="ARBA" id="ARBA00023002"/>
    </source>
</evidence>
<feature type="binding site" description="axial binding residue" evidence="12">
    <location>
        <position position="526"/>
    </location>
    <ligand>
        <name>heme</name>
        <dbReference type="ChEBI" id="CHEBI:30413"/>
    </ligand>
    <ligandPart>
        <name>Fe</name>
        <dbReference type="ChEBI" id="CHEBI:18248"/>
    </ligandPart>
</feature>
<evidence type="ECO:0000313" key="14">
    <source>
        <dbReference type="EMBL" id="KAL2472414.1"/>
    </source>
</evidence>
<dbReference type="SUPFAM" id="SSF48264">
    <property type="entry name" value="Cytochrome P450"/>
    <property type="match status" value="1"/>
</dbReference>
<dbReference type="FunFam" id="1.10.630.10:FF:000043">
    <property type="entry name" value="Cytochrome P450 99A2"/>
    <property type="match status" value="1"/>
</dbReference>